<evidence type="ECO:0000313" key="3">
    <source>
        <dbReference type="Proteomes" id="UP001180825"/>
    </source>
</evidence>
<protein>
    <recommendedName>
        <fullName evidence="4">Secreted protein</fullName>
    </recommendedName>
</protein>
<accession>A0ABU2AF64</accession>
<reference evidence="2 3" key="1">
    <citation type="submission" date="2023-07" db="EMBL/GenBank/DDBJ databases">
        <title>Sorghum-associated microbial communities from plants grown in Nebraska, USA.</title>
        <authorList>
            <person name="Schachtman D."/>
        </authorList>
    </citation>
    <scope>NUCLEOTIDE SEQUENCE [LARGE SCALE GENOMIC DNA]</scope>
    <source>
        <strain evidence="2 3">BE316</strain>
    </source>
</reference>
<proteinExistence type="predicted"/>
<keyword evidence="1" id="KW-0732">Signal</keyword>
<dbReference type="EMBL" id="JAVDXV010000009">
    <property type="protein sequence ID" value="MDR7335248.1"/>
    <property type="molecule type" value="Genomic_DNA"/>
</dbReference>
<keyword evidence="3" id="KW-1185">Reference proteome</keyword>
<evidence type="ECO:0000313" key="2">
    <source>
        <dbReference type="EMBL" id="MDR7335248.1"/>
    </source>
</evidence>
<sequence length="88" mass="9228">MWRRLLLVLTLLASLALVPLARAAQPCCESGGCDAMPACVSVCALCASPVALPVMEPSTPEAAPARLGPAVLPLSFDNWIDEIWSPPD</sequence>
<evidence type="ECO:0000256" key="1">
    <source>
        <dbReference type="SAM" id="SignalP"/>
    </source>
</evidence>
<dbReference type="RefSeq" id="WP_310332205.1">
    <property type="nucleotide sequence ID" value="NZ_JAVDXV010000009.1"/>
</dbReference>
<dbReference type="Proteomes" id="UP001180825">
    <property type="component" value="Unassembled WGS sequence"/>
</dbReference>
<gene>
    <name evidence="2" type="ORF">J2X21_004413</name>
</gene>
<feature type="chain" id="PRO_5047375640" description="Secreted protein" evidence="1">
    <location>
        <begin position="24"/>
        <end position="88"/>
    </location>
</feature>
<feature type="signal peptide" evidence="1">
    <location>
        <begin position="1"/>
        <end position="23"/>
    </location>
</feature>
<organism evidence="2 3">
    <name type="scientific">Roseateles asaccharophilus</name>
    <dbReference type="NCBI Taxonomy" id="582607"/>
    <lineage>
        <taxon>Bacteria</taxon>
        <taxon>Pseudomonadati</taxon>
        <taxon>Pseudomonadota</taxon>
        <taxon>Betaproteobacteria</taxon>
        <taxon>Burkholderiales</taxon>
        <taxon>Sphaerotilaceae</taxon>
        <taxon>Roseateles</taxon>
    </lineage>
</organism>
<evidence type="ECO:0008006" key="4">
    <source>
        <dbReference type="Google" id="ProtNLM"/>
    </source>
</evidence>
<name>A0ABU2AF64_9BURK</name>
<comment type="caution">
    <text evidence="2">The sequence shown here is derived from an EMBL/GenBank/DDBJ whole genome shotgun (WGS) entry which is preliminary data.</text>
</comment>